<dbReference type="Pfam" id="PF06652">
    <property type="entry name" value="Methuselah_N"/>
    <property type="match status" value="1"/>
</dbReference>
<dbReference type="EMBL" id="OE003125">
    <property type="protein sequence ID" value="CAD7459774.1"/>
    <property type="molecule type" value="Genomic_DNA"/>
</dbReference>
<evidence type="ECO:0000256" key="4">
    <source>
        <dbReference type="ARBA" id="ARBA00023040"/>
    </source>
</evidence>
<evidence type="ECO:0000256" key="5">
    <source>
        <dbReference type="ARBA" id="ARBA00023170"/>
    </source>
</evidence>
<keyword evidence="5" id="KW-0675">Receptor</keyword>
<dbReference type="Gene3D" id="1.20.1070.10">
    <property type="entry name" value="Rhodopsin 7-helix transmembrane proteins"/>
    <property type="match status" value="1"/>
</dbReference>
<keyword evidence="3" id="KW-0732">Signal</keyword>
<evidence type="ECO:0000256" key="3">
    <source>
        <dbReference type="ARBA" id="ARBA00022729"/>
    </source>
</evidence>
<evidence type="ECO:0000259" key="7">
    <source>
        <dbReference type="Pfam" id="PF06652"/>
    </source>
</evidence>
<protein>
    <recommendedName>
        <fullName evidence="7">Methuselah N-terminal domain-containing protein</fullName>
    </recommendedName>
</protein>
<evidence type="ECO:0000313" key="8">
    <source>
        <dbReference type="EMBL" id="CAD7459774.1"/>
    </source>
</evidence>
<name>A0A7R9IK44_9NEOP</name>
<dbReference type="Gene3D" id="2.170.180.11">
    <property type="entry name" value="Methuselah ectodomain, domain 2"/>
    <property type="match status" value="1"/>
</dbReference>
<proteinExistence type="inferred from homology"/>
<comment type="similarity">
    <text evidence="2">Belongs to the G-protein coupled receptor 2 family. Mth subfamily.</text>
</comment>
<dbReference type="AlphaFoldDB" id="A0A7R9IK44"/>
<feature type="domain" description="Methuselah N-terminal" evidence="7">
    <location>
        <begin position="196"/>
        <end position="308"/>
    </location>
</feature>
<dbReference type="GO" id="GO:0005886">
    <property type="term" value="C:plasma membrane"/>
    <property type="evidence" value="ECO:0007669"/>
    <property type="project" value="TreeGrafter"/>
</dbReference>
<sequence>MESVRAFAWRQSGKPFIGKTTLITPERDYNLDPIVLGSPVYCESDALDHRATEVGVTVLKEIPAWDYLRATFGMFESVEFSAFVTPLSQLAAVVEITLRARHKARRCLHLLFPPTPFGTVLARVSMAVGVCVLLGGLLGLAGRASASQVGVETPCDEMFSVPVPNGQVLADNSLLDTDGTIYPPDLYWDSSPNGTADWRGCICLLRPCVRKCCREKMLNDSGSCVISDHPSLYPFSPNVYNKDTERVNVSEDHFIVLYGDPCGDKGKFLLEPEVYPDDRYFLLEDGSLLLPNLDNNTLDSSQFCIELINGTGNIMPFMCFPEADTVLASNEDAVTLMYPIGMLLSEPFLLVTVLVYALIPELRNLHGKSLMCHVSSLLTAYLFLSMMQLNVQDIGNISCMVSGWVHQKKNERNVCMHVRRGVGFILIR</sequence>
<keyword evidence="4" id="KW-0297">G-protein coupled receptor</keyword>
<dbReference type="GO" id="GO:0008528">
    <property type="term" value="F:G protein-coupled peptide receptor activity"/>
    <property type="evidence" value="ECO:0007669"/>
    <property type="project" value="TreeGrafter"/>
</dbReference>
<comment type="subcellular location">
    <subcellularLocation>
        <location evidence="1">Membrane</location>
        <topology evidence="1">Multi-pass membrane protein</topology>
    </subcellularLocation>
</comment>
<evidence type="ECO:0000256" key="6">
    <source>
        <dbReference type="ARBA" id="ARBA00023224"/>
    </source>
</evidence>
<dbReference type="InterPro" id="IPR051384">
    <property type="entry name" value="Mth_GPCR"/>
</dbReference>
<reference evidence="8" key="1">
    <citation type="submission" date="2020-11" db="EMBL/GenBank/DDBJ databases">
        <authorList>
            <person name="Tran Van P."/>
        </authorList>
    </citation>
    <scope>NUCLEOTIDE SEQUENCE</scope>
</reference>
<evidence type="ECO:0000256" key="1">
    <source>
        <dbReference type="ARBA" id="ARBA00004141"/>
    </source>
</evidence>
<dbReference type="InterPro" id="IPR023311">
    <property type="entry name" value="Methusela_ecto_dom_2"/>
</dbReference>
<evidence type="ECO:0000256" key="2">
    <source>
        <dbReference type="ARBA" id="ARBA00008979"/>
    </source>
</evidence>
<dbReference type="PANTHER" id="PTHR47154">
    <property type="entry name" value="G-PROTEIN COUPLED RECEPTOR MTH-RELATED"/>
    <property type="match status" value="1"/>
</dbReference>
<dbReference type="PANTHER" id="PTHR47154:SF2">
    <property type="entry name" value="G-PROTEIN COUPLED RECEPTOR MTH-RELATED"/>
    <property type="match status" value="1"/>
</dbReference>
<dbReference type="InterPro" id="IPR010596">
    <property type="entry name" value="Methuselah_N_dom"/>
</dbReference>
<dbReference type="SUPFAM" id="SSF63877">
    <property type="entry name" value="Methuselah ectodomain"/>
    <property type="match status" value="1"/>
</dbReference>
<dbReference type="InterPro" id="IPR036272">
    <property type="entry name" value="Methuselah_N_sf"/>
</dbReference>
<accession>A0A7R9IK44</accession>
<keyword evidence="6" id="KW-0807">Transducer</keyword>
<organism evidence="8">
    <name type="scientific">Timema tahoe</name>
    <dbReference type="NCBI Taxonomy" id="61484"/>
    <lineage>
        <taxon>Eukaryota</taxon>
        <taxon>Metazoa</taxon>
        <taxon>Ecdysozoa</taxon>
        <taxon>Arthropoda</taxon>
        <taxon>Hexapoda</taxon>
        <taxon>Insecta</taxon>
        <taxon>Pterygota</taxon>
        <taxon>Neoptera</taxon>
        <taxon>Polyneoptera</taxon>
        <taxon>Phasmatodea</taxon>
        <taxon>Timematodea</taxon>
        <taxon>Timematoidea</taxon>
        <taxon>Timematidae</taxon>
        <taxon>Timema</taxon>
    </lineage>
</organism>
<gene>
    <name evidence="8" type="ORF">TTEB3V08_LOCUS7722</name>
</gene>